<evidence type="ECO:0008006" key="4">
    <source>
        <dbReference type="Google" id="ProtNLM"/>
    </source>
</evidence>
<reference evidence="2 3" key="1">
    <citation type="journal article" date="2019" name="Commun. Biol.">
        <title>The bagworm genome reveals a unique fibroin gene that provides high tensile strength.</title>
        <authorList>
            <person name="Kono N."/>
            <person name="Nakamura H."/>
            <person name="Ohtoshi R."/>
            <person name="Tomita M."/>
            <person name="Numata K."/>
            <person name="Arakawa K."/>
        </authorList>
    </citation>
    <scope>NUCLEOTIDE SEQUENCE [LARGE SCALE GENOMIC DNA]</scope>
</reference>
<evidence type="ECO:0000313" key="2">
    <source>
        <dbReference type="EMBL" id="GBP51816.1"/>
    </source>
</evidence>
<name>A0A4C1WK42_EUMVA</name>
<proteinExistence type="predicted"/>
<dbReference type="OrthoDB" id="425681at2759"/>
<evidence type="ECO:0000313" key="3">
    <source>
        <dbReference type="Proteomes" id="UP000299102"/>
    </source>
</evidence>
<gene>
    <name evidence="2" type="ORF">EVAR_88519_1</name>
</gene>
<organism evidence="2 3">
    <name type="scientific">Eumeta variegata</name>
    <name type="common">Bagworm moth</name>
    <name type="synonym">Eumeta japonica</name>
    <dbReference type="NCBI Taxonomy" id="151549"/>
    <lineage>
        <taxon>Eukaryota</taxon>
        <taxon>Metazoa</taxon>
        <taxon>Ecdysozoa</taxon>
        <taxon>Arthropoda</taxon>
        <taxon>Hexapoda</taxon>
        <taxon>Insecta</taxon>
        <taxon>Pterygota</taxon>
        <taxon>Neoptera</taxon>
        <taxon>Endopterygota</taxon>
        <taxon>Lepidoptera</taxon>
        <taxon>Glossata</taxon>
        <taxon>Ditrysia</taxon>
        <taxon>Tineoidea</taxon>
        <taxon>Psychidae</taxon>
        <taxon>Oiketicinae</taxon>
        <taxon>Eumeta</taxon>
    </lineage>
</organism>
<dbReference type="Proteomes" id="UP000299102">
    <property type="component" value="Unassembled WGS sequence"/>
</dbReference>
<dbReference type="EMBL" id="BGZK01000590">
    <property type="protein sequence ID" value="GBP51816.1"/>
    <property type="molecule type" value="Genomic_DNA"/>
</dbReference>
<protein>
    <recommendedName>
        <fullName evidence="4">Reverse transcriptase domain-containing protein</fullName>
    </recommendedName>
</protein>
<accession>A0A4C1WK42</accession>
<feature type="compositionally biased region" description="Basic and acidic residues" evidence="1">
    <location>
        <begin position="235"/>
        <end position="248"/>
    </location>
</feature>
<feature type="compositionally biased region" description="Basic and acidic residues" evidence="1">
    <location>
        <begin position="255"/>
        <end position="265"/>
    </location>
</feature>
<keyword evidence="3" id="KW-1185">Reference proteome</keyword>
<comment type="caution">
    <text evidence="2">The sequence shown here is derived from an EMBL/GenBank/DDBJ whole genome shotgun (WGS) entry which is preliminary data.</text>
</comment>
<evidence type="ECO:0000256" key="1">
    <source>
        <dbReference type="SAM" id="MobiDB-lite"/>
    </source>
</evidence>
<sequence length="265" mass="29543">MDALSVKCVVYANNQVIFAPSASGLQEVVTNMNDSVKKSHIKVNLTKTKVMVFERGENTTECDKEKIRFRIVGISIELRSSRRRADKRRRLTIRAIIRGFQNKRAGGESAECFSPWKLILAIVGNAAGAFCLRSETDVEVGSSHFILKMFEAPPARLSDPEPAPPADGVLLLISRGDNAAQTNELTRASLAERDIERNGTMTSTFRACSPGKAPKRINRRQGRDKQSAEVEAEDGDQRQNIYRDERGERKRLRARRAEKGANGKN</sequence>
<feature type="region of interest" description="Disordered" evidence="1">
    <location>
        <begin position="201"/>
        <end position="265"/>
    </location>
</feature>
<dbReference type="AlphaFoldDB" id="A0A4C1WK42"/>